<keyword evidence="11" id="KW-1185">Reference proteome</keyword>
<proteinExistence type="predicted"/>
<organism evidence="10 11">
    <name type="scientific">Niallia taxi</name>
    <dbReference type="NCBI Taxonomy" id="2499688"/>
    <lineage>
        <taxon>Bacteria</taxon>
        <taxon>Bacillati</taxon>
        <taxon>Bacillota</taxon>
        <taxon>Bacilli</taxon>
        <taxon>Bacillales</taxon>
        <taxon>Bacillaceae</taxon>
        <taxon>Niallia</taxon>
    </lineage>
</organism>
<dbReference type="GO" id="GO:0000156">
    <property type="term" value="F:phosphorelay response regulator activity"/>
    <property type="evidence" value="ECO:0007669"/>
    <property type="project" value="TreeGrafter"/>
</dbReference>
<keyword evidence="2" id="KW-0902">Two-component regulatory system</keyword>
<dbReference type="Pfam" id="PF00072">
    <property type="entry name" value="Response_reg"/>
    <property type="match status" value="1"/>
</dbReference>
<dbReference type="GeneID" id="87618126"/>
<keyword evidence="5" id="KW-0804">Transcription</keyword>
<evidence type="ECO:0000259" key="9">
    <source>
        <dbReference type="PROSITE" id="PS51755"/>
    </source>
</evidence>
<dbReference type="InterPro" id="IPR001867">
    <property type="entry name" value="OmpR/PhoB-type_DNA-bd"/>
</dbReference>
<dbReference type="PANTHER" id="PTHR48111">
    <property type="entry name" value="REGULATOR OF RPOS"/>
    <property type="match status" value="1"/>
</dbReference>
<dbReference type="GO" id="GO:0005829">
    <property type="term" value="C:cytosol"/>
    <property type="evidence" value="ECO:0007669"/>
    <property type="project" value="TreeGrafter"/>
</dbReference>
<dbReference type="InterPro" id="IPR001789">
    <property type="entry name" value="Sig_transdc_resp-reg_receiver"/>
</dbReference>
<evidence type="ECO:0000256" key="2">
    <source>
        <dbReference type="ARBA" id="ARBA00023012"/>
    </source>
</evidence>
<evidence type="ECO:0000256" key="4">
    <source>
        <dbReference type="ARBA" id="ARBA00023125"/>
    </source>
</evidence>
<dbReference type="InterPro" id="IPR036388">
    <property type="entry name" value="WH-like_DNA-bd_sf"/>
</dbReference>
<keyword evidence="4 7" id="KW-0238">DNA-binding</keyword>
<evidence type="ECO:0000313" key="10">
    <source>
        <dbReference type="EMBL" id="RVT57577.1"/>
    </source>
</evidence>
<dbReference type="Proteomes" id="UP000288024">
    <property type="component" value="Unassembled WGS sequence"/>
</dbReference>
<feature type="DNA-binding region" description="OmpR/PhoB-type" evidence="7">
    <location>
        <begin position="126"/>
        <end position="225"/>
    </location>
</feature>
<dbReference type="FunFam" id="3.40.50.2300:FF:000001">
    <property type="entry name" value="DNA-binding response regulator PhoB"/>
    <property type="match status" value="1"/>
</dbReference>
<sequence length="229" mass="26043">MKHILIVEDELAISMVLGAYLEKEGFAVSYAYNGQEALEKLDEAVPALVLLDVMMPHMDGWEVLAHIRKKSACPVIMLTALSDTDQKLKGFDTGADDYITKPFVAEEVIARVQAVLRRSPQYQAEEDVTYYGNLKINNLSHQIFLNGIEVPFTPRDLSVLLFLAENPNQTFTRDQLLDHVWGRDYDGSDRAVDLAIKRIRKSLNGWDAEYGEIKTLRGLGYQFYIQEKK</sequence>
<dbReference type="AlphaFoldDB" id="A0A3S2U703"/>
<gene>
    <name evidence="10" type="ORF">EM808_24190</name>
</gene>
<dbReference type="EMBL" id="RZTZ01000016">
    <property type="protein sequence ID" value="RVT57577.1"/>
    <property type="molecule type" value="Genomic_DNA"/>
</dbReference>
<dbReference type="RefSeq" id="WP_127741681.1">
    <property type="nucleotide sequence ID" value="NZ_CAJCKN010000013.1"/>
</dbReference>
<dbReference type="PROSITE" id="PS51755">
    <property type="entry name" value="OMPR_PHOB"/>
    <property type="match status" value="1"/>
</dbReference>
<dbReference type="Gene3D" id="3.40.50.2300">
    <property type="match status" value="1"/>
</dbReference>
<dbReference type="PROSITE" id="PS50110">
    <property type="entry name" value="RESPONSE_REGULATORY"/>
    <property type="match status" value="1"/>
</dbReference>
<dbReference type="CDD" id="cd17574">
    <property type="entry name" value="REC_OmpR"/>
    <property type="match status" value="1"/>
</dbReference>
<dbReference type="InterPro" id="IPR039420">
    <property type="entry name" value="WalR-like"/>
</dbReference>
<feature type="domain" description="OmpR/PhoB-type" evidence="9">
    <location>
        <begin position="126"/>
        <end position="225"/>
    </location>
</feature>
<evidence type="ECO:0000256" key="6">
    <source>
        <dbReference type="PROSITE-ProRule" id="PRU00169"/>
    </source>
</evidence>
<keyword evidence="1 6" id="KW-0597">Phosphoprotein</keyword>
<dbReference type="Gene3D" id="1.10.10.10">
    <property type="entry name" value="Winged helix-like DNA-binding domain superfamily/Winged helix DNA-binding domain"/>
    <property type="match status" value="1"/>
</dbReference>
<dbReference type="GO" id="GO:0006355">
    <property type="term" value="P:regulation of DNA-templated transcription"/>
    <property type="evidence" value="ECO:0007669"/>
    <property type="project" value="InterPro"/>
</dbReference>
<dbReference type="Pfam" id="PF00486">
    <property type="entry name" value="Trans_reg_C"/>
    <property type="match status" value="1"/>
</dbReference>
<dbReference type="PANTHER" id="PTHR48111:SF1">
    <property type="entry name" value="TWO-COMPONENT RESPONSE REGULATOR ORR33"/>
    <property type="match status" value="1"/>
</dbReference>
<feature type="domain" description="Response regulatory" evidence="8">
    <location>
        <begin position="3"/>
        <end position="116"/>
    </location>
</feature>
<reference evidence="10 11" key="1">
    <citation type="submission" date="2019-01" db="EMBL/GenBank/DDBJ databases">
        <title>Bacillus sp. M5HDSG1-1, whole genome shotgun sequence.</title>
        <authorList>
            <person name="Tuo L."/>
        </authorList>
    </citation>
    <scope>NUCLEOTIDE SEQUENCE [LARGE SCALE GENOMIC DNA]</scope>
    <source>
        <strain evidence="10 11">M5HDSG1-1</strain>
    </source>
</reference>
<evidence type="ECO:0000256" key="1">
    <source>
        <dbReference type="ARBA" id="ARBA00022553"/>
    </source>
</evidence>
<dbReference type="SMART" id="SM00862">
    <property type="entry name" value="Trans_reg_C"/>
    <property type="match status" value="1"/>
</dbReference>
<evidence type="ECO:0000256" key="5">
    <source>
        <dbReference type="ARBA" id="ARBA00023163"/>
    </source>
</evidence>
<evidence type="ECO:0000256" key="3">
    <source>
        <dbReference type="ARBA" id="ARBA00023015"/>
    </source>
</evidence>
<dbReference type="CDD" id="cd00383">
    <property type="entry name" value="trans_reg_C"/>
    <property type="match status" value="1"/>
</dbReference>
<keyword evidence="3" id="KW-0805">Transcription regulation</keyword>
<feature type="modified residue" description="4-aspartylphosphate" evidence="6">
    <location>
        <position position="52"/>
    </location>
</feature>
<dbReference type="GO" id="GO:0000976">
    <property type="term" value="F:transcription cis-regulatory region binding"/>
    <property type="evidence" value="ECO:0007669"/>
    <property type="project" value="TreeGrafter"/>
</dbReference>
<dbReference type="GO" id="GO:0032993">
    <property type="term" value="C:protein-DNA complex"/>
    <property type="evidence" value="ECO:0007669"/>
    <property type="project" value="TreeGrafter"/>
</dbReference>
<protein>
    <submittedName>
        <fullName evidence="10">Response regulator transcription factor</fullName>
    </submittedName>
</protein>
<dbReference type="SMART" id="SM00448">
    <property type="entry name" value="REC"/>
    <property type="match status" value="1"/>
</dbReference>
<accession>A0A3S2U703</accession>
<evidence type="ECO:0000259" key="8">
    <source>
        <dbReference type="PROSITE" id="PS50110"/>
    </source>
</evidence>
<evidence type="ECO:0000313" key="11">
    <source>
        <dbReference type="Proteomes" id="UP000288024"/>
    </source>
</evidence>
<comment type="caution">
    <text evidence="10">The sequence shown here is derived from an EMBL/GenBank/DDBJ whole genome shotgun (WGS) entry which is preliminary data.</text>
</comment>
<name>A0A3S2U703_9BACI</name>
<dbReference type="InterPro" id="IPR011006">
    <property type="entry name" value="CheY-like_superfamily"/>
</dbReference>
<dbReference type="SUPFAM" id="SSF52172">
    <property type="entry name" value="CheY-like"/>
    <property type="match status" value="1"/>
</dbReference>
<evidence type="ECO:0000256" key="7">
    <source>
        <dbReference type="PROSITE-ProRule" id="PRU01091"/>
    </source>
</evidence>
<dbReference type="Gene3D" id="6.10.250.690">
    <property type="match status" value="1"/>
</dbReference>